<reference evidence="4 5" key="1">
    <citation type="journal article" date="2016" name="Front. Microbiol.">
        <title>Fuerstia marisgermanicae gen. nov., sp. nov., an Unusual Member of the Phylum Planctomycetes from the German Wadden Sea.</title>
        <authorList>
            <person name="Kohn T."/>
            <person name="Heuer A."/>
            <person name="Jogler M."/>
            <person name="Vollmers J."/>
            <person name="Boedeker C."/>
            <person name="Bunk B."/>
            <person name="Rast P."/>
            <person name="Borchert D."/>
            <person name="Glockner I."/>
            <person name="Freese H.M."/>
            <person name="Klenk H.P."/>
            <person name="Overmann J."/>
            <person name="Kaster A.K."/>
            <person name="Rohde M."/>
            <person name="Wiegand S."/>
            <person name="Jogler C."/>
        </authorList>
    </citation>
    <scope>NUCLEOTIDE SEQUENCE [LARGE SCALE GENOMIC DNA]</scope>
    <source>
        <strain evidence="4 5">NH11</strain>
    </source>
</reference>
<evidence type="ECO:0000313" key="5">
    <source>
        <dbReference type="Proteomes" id="UP000187735"/>
    </source>
</evidence>
<organism evidence="4 5">
    <name type="scientific">Fuerstiella marisgermanici</name>
    <dbReference type="NCBI Taxonomy" id="1891926"/>
    <lineage>
        <taxon>Bacteria</taxon>
        <taxon>Pseudomonadati</taxon>
        <taxon>Planctomycetota</taxon>
        <taxon>Planctomycetia</taxon>
        <taxon>Planctomycetales</taxon>
        <taxon>Planctomycetaceae</taxon>
        <taxon>Fuerstiella</taxon>
    </lineage>
</organism>
<dbReference type="SMART" id="SM00360">
    <property type="entry name" value="RRM"/>
    <property type="match status" value="1"/>
</dbReference>
<accession>A0A1P8WJK1</accession>
<evidence type="ECO:0000256" key="1">
    <source>
        <dbReference type="ARBA" id="ARBA00022884"/>
    </source>
</evidence>
<feature type="region of interest" description="Disordered" evidence="2">
    <location>
        <begin position="70"/>
        <end position="101"/>
    </location>
</feature>
<dbReference type="EMBL" id="CP017641">
    <property type="protein sequence ID" value="APZ94244.1"/>
    <property type="molecule type" value="Genomic_DNA"/>
</dbReference>
<proteinExistence type="predicted"/>
<name>A0A1P8WJK1_9PLAN</name>
<dbReference type="GO" id="GO:0003723">
    <property type="term" value="F:RNA binding"/>
    <property type="evidence" value="ECO:0007669"/>
    <property type="project" value="UniProtKB-KW"/>
</dbReference>
<dbReference type="SUPFAM" id="SSF54928">
    <property type="entry name" value="RNA-binding domain, RBD"/>
    <property type="match status" value="1"/>
</dbReference>
<evidence type="ECO:0000259" key="3">
    <source>
        <dbReference type="PROSITE" id="PS50102"/>
    </source>
</evidence>
<evidence type="ECO:0000313" key="4">
    <source>
        <dbReference type="EMBL" id="APZ94244.1"/>
    </source>
</evidence>
<dbReference type="PROSITE" id="PS50102">
    <property type="entry name" value="RRM"/>
    <property type="match status" value="1"/>
</dbReference>
<keyword evidence="1" id="KW-0694">RNA-binding</keyword>
<dbReference type="PANTHER" id="PTHR48027">
    <property type="entry name" value="HETEROGENEOUS NUCLEAR RIBONUCLEOPROTEIN 87F-RELATED"/>
    <property type="match status" value="1"/>
</dbReference>
<dbReference type="AlphaFoldDB" id="A0A1P8WJK1"/>
<evidence type="ECO:0000256" key="2">
    <source>
        <dbReference type="SAM" id="MobiDB-lite"/>
    </source>
</evidence>
<dbReference type="RefSeq" id="WP_077025583.1">
    <property type="nucleotide sequence ID" value="NZ_CP017641.1"/>
</dbReference>
<dbReference type="Proteomes" id="UP000187735">
    <property type="component" value="Chromosome"/>
</dbReference>
<dbReference type="STRING" id="1891926.Fuma_03869"/>
<dbReference type="InterPro" id="IPR012677">
    <property type="entry name" value="Nucleotide-bd_a/b_plait_sf"/>
</dbReference>
<dbReference type="OrthoDB" id="9798855at2"/>
<protein>
    <submittedName>
        <fullName evidence="4">Splicing factor, CC1-like family</fullName>
    </submittedName>
</protein>
<gene>
    <name evidence="4" type="ORF">Fuma_03869</name>
</gene>
<sequence length="101" mass="10707">MTSIFVGNLSFNTTEAELEYAFARHGRVSSVRMITDRGSGSPKGFAFVQMPGMDDAEEAIARMNGQSIGGRSIRVNAAESRNDSGPGRPTPGARSALLDSL</sequence>
<dbReference type="InterPro" id="IPR052462">
    <property type="entry name" value="SLIRP/GR-RBP-like"/>
</dbReference>
<feature type="domain" description="RRM" evidence="3">
    <location>
        <begin position="2"/>
        <end position="80"/>
    </location>
</feature>
<keyword evidence="5" id="KW-1185">Reference proteome</keyword>
<dbReference type="InterPro" id="IPR000504">
    <property type="entry name" value="RRM_dom"/>
</dbReference>
<dbReference type="InterPro" id="IPR035979">
    <property type="entry name" value="RBD_domain_sf"/>
</dbReference>
<dbReference type="Gene3D" id="3.30.70.330">
    <property type="match status" value="1"/>
</dbReference>
<dbReference type="KEGG" id="fmr:Fuma_03869"/>
<dbReference type="Pfam" id="PF00076">
    <property type="entry name" value="RRM_1"/>
    <property type="match status" value="1"/>
</dbReference>